<keyword evidence="1" id="KW-0812">Transmembrane</keyword>
<name>A0AAE0RQ74_9BIVA</name>
<evidence type="ECO:0000313" key="2">
    <source>
        <dbReference type="EMBL" id="KAK3577594.1"/>
    </source>
</evidence>
<protein>
    <submittedName>
        <fullName evidence="2">Uncharacterized protein</fullName>
    </submittedName>
</protein>
<gene>
    <name evidence="2" type="ORF">CHS0354_026563</name>
</gene>
<reference evidence="2" key="3">
    <citation type="submission" date="2023-05" db="EMBL/GenBank/DDBJ databases">
        <authorList>
            <person name="Smith C.H."/>
        </authorList>
    </citation>
    <scope>NUCLEOTIDE SEQUENCE</scope>
    <source>
        <strain evidence="2">CHS0354</strain>
        <tissue evidence="2">Mantle</tissue>
    </source>
</reference>
<evidence type="ECO:0000256" key="1">
    <source>
        <dbReference type="SAM" id="Phobius"/>
    </source>
</evidence>
<organism evidence="2 3">
    <name type="scientific">Potamilus streckersoni</name>
    <dbReference type="NCBI Taxonomy" id="2493646"/>
    <lineage>
        <taxon>Eukaryota</taxon>
        <taxon>Metazoa</taxon>
        <taxon>Spiralia</taxon>
        <taxon>Lophotrochozoa</taxon>
        <taxon>Mollusca</taxon>
        <taxon>Bivalvia</taxon>
        <taxon>Autobranchia</taxon>
        <taxon>Heteroconchia</taxon>
        <taxon>Palaeoheterodonta</taxon>
        <taxon>Unionida</taxon>
        <taxon>Unionoidea</taxon>
        <taxon>Unionidae</taxon>
        <taxon>Ambleminae</taxon>
        <taxon>Lampsilini</taxon>
        <taxon>Potamilus</taxon>
    </lineage>
</organism>
<reference evidence="2" key="1">
    <citation type="journal article" date="2021" name="Genome Biol. Evol.">
        <title>A High-Quality Reference Genome for a Parasitic Bivalve with Doubly Uniparental Inheritance (Bivalvia: Unionida).</title>
        <authorList>
            <person name="Smith C.H."/>
        </authorList>
    </citation>
    <scope>NUCLEOTIDE SEQUENCE</scope>
    <source>
        <strain evidence="2">CHS0354</strain>
    </source>
</reference>
<evidence type="ECO:0000313" key="3">
    <source>
        <dbReference type="Proteomes" id="UP001195483"/>
    </source>
</evidence>
<sequence length="217" mass="24020">MNLNAKRGLLVFYEGAVSTTTPNVIAINNGCKQTVPAYGLTRNFLKDTSSALPTNGGAAAGGTDGIFVTKSGNFVPALWMTTAGISSNLKIEVMIVRCIRAEQSECDDPEVANTCNTRRRRRRDAQDTGLQNLTALSTRFTISLFSGSDDQISGTNDVKGTMDTCYQTYTFWIVVLIIGILMLLCLIFAVYLFFRLRREKESRRRTEEKYGLVNPTM</sequence>
<dbReference type="AlphaFoldDB" id="A0AAE0RQ74"/>
<dbReference type="Proteomes" id="UP001195483">
    <property type="component" value="Unassembled WGS sequence"/>
</dbReference>
<feature type="transmembrane region" description="Helical" evidence="1">
    <location>
        <begin position="169"/>
        <end position="194"/>
    </location>
</feature>
<comment type="caution">
    <text evidence="2">The sequence shown here is derived from an EMBL/GenBank/DDBJ whole genome shotgun (WGS) entry which is preliminary data.</text>
</comment>
<accession>A0AAE0RQ74</accession>
<keyword evidence="1" id="KW-0472">Membrane</keyword>
<dbReference type="EMBL" id="JAEAOA010001578">
    <property type="protein sequence ID" value="KAK3577594.1"/>
    <property type="molecule type" value="Genomic_DNA"/>
</dbReference>
<reference evidence="2" key="2">
    <citation type="journal article" date="2021" name="Genome Biol. Evol.">
        <title>Developing a high-quality reference genome for a parasitic bivalve with doubly uniparental inheritance (Bivalvia: Unionida).</title>
        <authorList>
            <person name="Smith C.H."/>
        </authorList>
    </citation>
    <scope>NUCLEOTIDE SEQUENCE</scope>
    <source>
        <strain evidence="2">CHS0354</strain>
        <tissue evidence="2">Mantle</tissue>
    </source>
</reference>
<proteinExistence type="predicted"/>
<keyword evidence="1" id="KW-1133">Transmembrane helix</keyword>
<keyword evidence="3" id="KW-1185">Reference proteome</keyword>